<reference evidence="1 2" key="1">
    <citation type="submission" date="2018-12" db="EMBL/GenBank/DDBJ databases">
        <title>Bacillus chawlae sp. nov., Bacillus glennii sp. nov., and Bacillus saganii sp. nov. Isolated from the Vehicle Assembly Building at Kennedy Space Center where the Viking Spacecraft were Assembled.</title>
        <authorList>
            <person name="Seuylemezian A."/>
            <person name="Vaishampayan P."/>
        </authorList>
    </citation>
    <scope>NUCLEOTIDE SEQUENCE [LARGE SCALE GENOMIC DNA]</scope>
    <source>
        <strain evidence="1 2">L5</strain>
    </source>
</reference>
<comment type="caution">
    <text evidence="1">The sequence shown here is derived from an EMBL/GenBank/DDBJ whole genome shotgun (WGS) entry which is preliminary data.</text>
</comment>
<dbReference type="InterPro" id="IPR058890">
    <property type="entry name" value="YwtC-like"/>
</dbReference>
<proteinExistence type="predicted"/>
<evidence type="ECO:0000313" key="2">
    <source>
        <dbReference type="Proteomes" id="UP000267430"/>
    </source>
</evidence>
<evidence type="ECO:0000313" key="1">
    <source>
        <dbReference type="EMBL" id="RUQ28815.1"/>
    </source>
</evidence>
<dbReference type="AlphaFoldDB" id="A0A3S0VYA4"/>
<organism evidence="1 2">
    <name type="scientific">Peribacillus cavernae</name>
    <dbReference type="NCBI Taxonomy" id="1674310"/>
    <lineage>
        <taxon>Bacteria</taxon>
        <taxon>Bacillati</taxon>
        <taxon>Bacillota</taxon>
        <taxon>Bacilli</taxon>
        <taxon>Bacillales</taxon>
        <taxon>Bacillaceae</taxon>
        <taxon>Peribacillus</taxon>
    </lineage>
</organism>
<dbReference type="Proteomes" id="UP000267430">
    <property type="component" value="Unassembled WGS sequence"/>
</dbReference>
<name>A0A3S0VYA4_9BACI</name>
<protein>
    <submittedName>
        <fullName evidence="1">Uncharacterized protein</fullName>
    </submittedName>
</protein>
<dbReference type="EMBL" id="RYZZ01000014">
    <property type="protein sequence ID" value="RUQ28815.1"/>
    <property type="molecule type" value="Genomic_DNA"/>
</dbReference>
<gene>
    <name evidence="1" type="ORF">ELQ35_11240</name>
</gene>
<dbReference type="RefSeq" id="WP_126864923.1">
    <property type="nucleotide sequence ID" value="NZ_JAUSTX010000015.1"/>
</dbReference>
<accession>A0A3S0VYA4</accession>
<dbReference type="Pfam" id="PF26359">
    <property type="entry name" value="YwtC"/>
    <property type="match status" value="1"/>
</dbReference>
<sequence length="81" mass="8817">MKLIKNVLPVLAIAGLMTFISMNKQIEVVDATEKKTISAEMTKIELKELQKVAEARAQKVAAAQAKAKAQRVVEGQPKALN</sequence>
<keyword evidence="2" id="KW-1185">Reference proteome</keyword>